<evidence type="ECO:0000256" key="1">
    <source>
        <dbReference type="ARBA" id="ARBA00004651"/>
    </source>
</evidence>
<evidence type="ECO:0000256" key="4">
    <source>
        <dbReference type="ARBA" id="ARBA00022989"/>
    </source>
</evidence>
<evidence type="ECO:0000313" key="8">
    <source>
        <dbReference type="EMBL" id="VVE73018.1"/>
    </source>
</evidence>
<dbReference type="EMBL" id="CABPSQ010000011">
    <property type="protein sequence ID" value="VVE73018.1"/>
    <property type="molecule type" value="Genomic_DNA"/>
</dbReference>
<feature type="transmembrane region" description="Helical" evidence="7">
    <location>
        <begin position="115"/>
        <end position="132"/>
    </location>
</feature>
<keyword evidence="4 7" id="KW-1133">Transmembrane helix</keyword>
<feature type="transmembrane region" description="Helical" evidence="7">
    <location>
        <begin position="62"/>
        <end position="82"/>
    </location>
</feature>
<accession>A0A5E5AID7</accession>
<name>A0A5E5AID7_9BURK</name>
<gene>
    <name evidence="8" type="ORF">PCA31118_04393</name>
</gene>
<dbReference type="Pfam" id="PF02653">
    <property type="entry name" value="BPD_transp_2"/>
    <property type="match status" value="1"/>
</dbReference>
<feature type="transmembrane region" description="Helical" evidence="7">
    <location>
        <begin position="288"/>
        <end position="307"/>
    </location>
</feature>
<feature type="transmembrane region" description="Helical" evidence="7">
    <location>
        <begin position="215"/>
        <end position="233"/>
    </location>
</feature>
<organism evidence="8 9">
    <name type="scientific">Pandoraea captiosa</name>
    <dbReference type="NCBI Taxonomy" id="2508302"/>
    <lineage>
        <taxon>Bacteria</taxon>
        <taxon>Pseudomonadati</taxon>
        <taxon>Pseudomonadota</taxon>
        <taxon>Betaproteobacteria</taxon>
        <taxon>Burkholderiales</taxon>
        <taxon>Burkholderiaceae</taxon>
        <taxon>Pandoraea</taxon>
    </lineage>
</organism>
<feature type="transmembrane region" description="Helical" evidence="7">
    <location>
        <begin position="253"/>
        <end position="276"/>
    </location>
</feature>
<dbReference type="CDD" id="cd06581">
    <property type="entry name" value="TM_PBP1_LivM_like"/>
    <property type="match status" value="1"/>
</dbReference>
<dbReference type="OrthoDB" id="9804361at2"/>
<dbReference type="GO" id="GO:0015658">
    <property type="term" value="F:branched-chain amino acid transmembrane transporter activity"/>
    <property type="evidence" value="ECO:0007669"/>
    <property type="project" value="InterPro"/>
</dbReference>
<dbReference type="Proteomes" id="UP000414136">
    <property type="component" value="Unassembled WGS sequence"/>
</dbReference>
<evidence type="ECO:0000256" key="2">
    <source>
        <dbReference type="ARBA" id="ARBA00022475"/>
    </source>
</evidence>
<evidence type="ECO:0000256" key="7">
    <source>
        <dbReference type="SAM" id="Phobius"/>
    </source>
</evidence>
<proteinExistence type="predicted"/>
<keyword evidence="5 7" id="KW-0472">Membrane</keyword>
<dbReference type="PANTHER" id="PTHR30482:SF17">
    <property type="entry name" value="ABC TRANSPORTER ATP-BINDING PROTEIN"/>
    <property type="match status" value="1"/>
</dbReference>
<evidence type="ECO:0000256" key="5">
    <source>
        <dbReference type="ARBA" id="ARBA00023136"/>
    </source>
</evidence>
<feature type="region of interest" description="Disordered" evidence="6">
    <location>
        <begin position="319"/>
        <end position="342"/>
    </location>
</feature>
<dbReference type="AlphaFoldDB" id="A0A5E5AID7"/>
<reference evidence="8 9" key="1">
    <citation type="submission" date="2019-08" db="EMBL/GenBank/DDBJ databases">
        <authorList>
            <person name="Peeters C."/>
        </authorList>
    </citation>
    <scope>NUCLEOTIDE SEQUENCE [LARGE SCALE GENOMIC DNA]</scope>
    <source>
        <strain evidence="8 9">LMG 31118</strain>
    </source>
</reference>
<dbReference type="GO" id="GO:0005886">
    <property type="term" value="C:plasma membrane"/>
    <property type="evidence" value="ECO:0007669"/>
    <property type="project" value="UniProtKB-SubCell"/>
</dbReference>
<keyword evidence="3 7" id="KW-0812">Transmembrane</keyword>
<keyword evidence="2" id="KW-1003">Cell membrane</keyword>
<feature type="transmembrane region" description="Helical" evidence="7">
    <location>
        <begin position="88"/>
        <end position="108"/>
    </location>
</feature>
<dbReference type="RefSeq" id="WP_150627098.1">
    <property type="nucleotide sequence ID" value="NZ_CABPSQ010000011.1"/>
</dbReference>
<protein>
    <submittedName>
        <fullName evidence="8">ABC transporter permease</fullName>
    </submittedName>
</protein>
<feature type="compositionally biased region" description="Low complexity" evidence="6">
    <location>
        <begin position="324"/>
        <end position="342"/>
    </location>
</feature>
<feature type="transmembrane region" description="Helical" evidence="7">
    <location>
        <begin position="165"/>
        <end position="184"/>
    </location>
</feature>
<dbReference type="InterPro" id="IPR043428">
    <property type="entry name" value="LivM-like"/>
</dbReference>
<feature type="transmembrane region" description="Helical" evidence="7">
    <location>
        <begin position="12"/>
        <end position="30"/>
    </location>
</feature>
<dbReference type="InterPro" id="IPR001851">
    <property type="entry name" value="ABC_transp_permease"/>
</dbReference>
<sequence>MSSAISSAVRAPGTWLAVAGFVAIGAAGLALPQWQFLVSVALSKGIVALGLALLLRTGLASFGQALFFAVGAYCVGLGMNYYGLTELFALLAISMVVSAVLAFVLGFLLARYRDIFFAMLTLALSMICYGLLLNNVELGGSDGFNVNAPTLGSSAEPWQLAGTNLFAVGFIAAIVCVMVVALYMRSTPGRLGPAIKDNEIRVEYLGTSARANIHLTYVIAGALAGLGGALQAFNIGHIDPDMAFWTTSGEFVFIAVLSGTRFAFSPFIGALLLEVARAMAYRYAPNTWQIVMGAIMLAIIAFLPGGLTSLGLGRRKSGAAHPVTQTGAKTGTTTAAASGDAA</sequence>
<evidence type="ECO:0000256" key="3">
    <source>
        <dbReference type="ARBA" id="ARBA00022692"/>
    </source>
</evidence>
<comment type="subcellular location">
    <subcellularLocation>
        <location evidence="1">Cell membrane</location>
        <topology evidence="1">Multi-pass membrane protein</topology>
    </subcellularLocation>
</comment>
<evidence type="ECO:0000256" key="6">
    <source>
        <dbReference type="SAM" id="MobiDB-lite"/>
    </source>
</evidence>
<keyword evidence="9" id="KW-1185">Reference proteome</keyword>
<dbReference type="PANTHER" id="PTHR30482">
    <property type="entry name" value="HIGH-AFFINITY BRANCHED-CHAIN AMINO ACID TRANSPORT SYSTEM PERMEASE"/>
    <property type="match status" value="1"/>
</dbReference>
<feature type="transmembrane region" description="Helical" evidence="7">
    <location>
        <begin position="36"/>
        <end position="55"/>
    </location>
</feature>
<evidence type="ECO:0000313" key="9">
    <source>
        <dbReference type="Proteomes" id="UP000414136"/>
    </source>
</evidence>